<dbReference type="AlphaFoldDB" id="A0A5S5MCW1"/>
<evidence type="ECO:0000256" key="2">
    <source>
        <dbReference type="ARBA" id="ARBA00004370"/>
    </source>
</evidence>
<evidence type="ECO:0000256" key="6">
    <source>
        <dbReference type="ARBA" id="ARBA00022692"/>
    </source>
</evidence>
<dbReference type="InterPro" id="IPR004358">
    <property type="entry name" value="Sig_transdc_His_kin-like_C"/>
</dbReference>
<evidence type="ECO:0000256" key="11">
    <source>
        <dbReference type="SAM" id="Coils"/>
    </source>
</evidence>
<dbReference type="SUPFAM" id="SSF47384">
    <property type="entry name" value="Homodimeric domain of signal transducing histidine kinase"/>
    <property type="match status" value="1"/>
</dbReference>
<comment type="catalytic activity">
    <reaction evidence="1">
        <text>ATP + protein L-histidine = ADP + protein N-phospho-L-histidine.</text>
        <dbReference type="EC" id="2.7.13.3"/>
    </reaction>
</comment>
<keyword evidence="9" id="KW-0902">Two-component regulatory system</keyword>
<dbReference type="CDD" id="cd18773">
    <property type="entry name" value="PDC1_HK_sensor"/>
    <property type="match status" value="1"/>
</dbReference>
<dbReference type="PANTHER" id="PTHR45436:SF5">
    <property type="entry name" value="SENSOR HISTIDINE KINASE TRCS"/>
    <property type="match status" value="1"/>
</dbReference>
<keyword evidence="10 12" id="KW-0472">Membrane</keyword>
<dbReference type="InterPro" id="IPR036890">
    <property type="entry name" value="HATPase_C_sf"/>
</dbReference>
<proteinExistence type="predicted"/>
<evidence type="ECO:0000256" key="9">
    <source>
        <dbReference type="ARBA" id="ARBA00023012"/>
    </source>
</evidence>
<dbReference type="PROSITE" id="PS50109">
    <property type="entry name" value="HIS_KIN"/>
    <property type="match status" value="1"/>
</dbReference>
<dbReference type="RefSeq" id="WP_139450687.1">
    <property type="nucleotide sequence ID" value="NZ_VDMB01000029.1"/>
</dbReference>
<dbReference type="InterPro" id="IPR048590">
    <property type="entry name" value="CusS-like_sensor"/>
</dbReference>
<dbReference type="Gene3D" id="3.30.565.10">
    <property type="entry name" value="Histidine kinase-like ATPase, C-terminal domain"/>
    <property type="match status" value="1"/>
</dbReference>
<dbReference type="PROSITE" id="PS50885">
    <property type="entry name" value="HAMP"/>
    <property type="match status" value="1"/>
</dbReference>
<dbReference type="CDD" id="cd00075">
    <property type="entry name" value="HATPase"/>
    <property type="match status" value="1"/>
</dbReference>
<evidence type="ECO:0000256" key="10">
    <source>
        <dbReference type="ARBA" id="ARBA00023136"/>
    </source>
</evidence>
<keyword evidence="16" id="KW-1185">Reference proteome</keyword>
<dbReference type="GO" id="GO:0016020">
    <property type="term" value="C:membrane"/>
    <property type="evidence" value="ECO:0007669"/>
    <property type="project" value="UniProtKB-SubCell"/>
</dbReference>
<dbReference type="InterPro" id="IPR003660">
    <property type="entry name" value="HAMP_dom"/>
</dbReference>
<dbReference type="PANTHER" id="PTHR45436">
    <property type="entry name" value="SENSOR HISTIDINE KINASE YKOH"/>
    <property type="match status" value="1"/>
</dbReference>
<dbReference type="SMART" id="SM00304">
    <property type="entry name" value="HAMP"/>
    <property type="match status" value="1"/>
</dbReference>
<evidence type="ECO:0000313" key="16">
    <source>
        <dbReference type="Proteomes" id="UP000321899"/>
    </source>
</evidence>
<dbReference type="Proteomes" id="UP000321899">
    <property type="component" value="Unassembled WGS sequence"/>
</dbReference>
<dbReference type="SMART" id="SM00388">
    <property type="entry name" value="HisKA"/>
    <property type="match status" value="1"/>
</dbReference>
<evidence type="ECO:0000256" key="1">
    <source>
        <dbReference type="ARBA" id="ARBA00000085"/>
    </source>
</evidence>
<keyword evidence="7 15" id="KW-0418">Kinase</keyword>
<feature type="coiled-coil region" evidence="11">
    <location>
        <begin position="243"/>
        <end position="270"/>
    </location>
</feature>
<evidence type="ECO:0000256" key="4">
    <source>
        <dbReference type="ARBA" id="ARBA00022553"/>
    </source>
</evidence>
<evidence type="ECO:0000313" key="15">
    <source>
        <dbReference type="EMBL" id="TYT73465.1"/>
    </source>
</evidence>
<evidence type="ECO:0000256" key="8">
    <source>
        <dbReference type="ARBA" id="ARBA00022989"/>
    </source>
</evidence>
<dbReference type="PRINTS" id="PR00344">
    <property type="entry name" value="BCTRLSENSOR"/>
</dbReference>
<keyword evidence="6 12" id="KW-0812">Transmembrane</keyword>
<dbReference type="Pfam" id="PF02518">
    <property type="entry name" value="HATPase_c"/>
    <property type="match status" value="1"/>
</dbReference>
<dbReference type="SMART" id="SM00387">
    <property type="entry name" value="HATPase_c"/>
    <property type="match status" value="1"/>
</dbReference>
<dbReference type="OrthoDB" id="9781147at2"/>
<protein>
    <recommendedName>
        <fullName evidence="3">histidine kinase</fullName>
        <ecNumber evidence="3">2.7.13.3</ecNumber>
    </recommendedName>
</protein>
<dbReference type="InterPro" id="IPR005467">
    <property type="entry name" value="His_kinase_dom"/>
</dbReference>
<accession>A0A5S5MCW1</accession>
<gene>
    <name evidence="15" type="ORF">FIM25_15080</name>
</gene>
<evidence type="ECO:0000256" key="5">
    <source>
        <dbReference type="ARBA" id="ARBA00022679"/>
    </source>
</evidence>
<dbReference type="CDD" id="cd06225">
    <property type="entry name" value="HAMP"/>
    <property type="match status" value="1"/>
</dbReference>
<dbReference type="Gene3D" id="1.10.287.130">
    <property type="match status" value="1"/>
</dbReference>
<name>A0A5S5MCW1_9BACT</name>
<keyword evidence="11" id="KW-0175">Coiled coil</keyword>
<comment type="subcellular location">
    <subcellularLocation>
        <location evidence="2">Membrane</location>
    </subcellularLocation>
</comment>
<evidence type="ECO:0000259" key="14">
    <source>
        <dbReference type="PROSITE" id="PS50885"/>
    </source>
</evidence>
<organism evidence="15 16">
    <name type="scientific">Desulfobotulus mexicanus</name>
    <dbReference type="NCBI Taxonomy" id="2586642"/>
    <lineage>
        <taxon>Bacteria</taxon>
        <taxon>Pseudomonadati</taxon>
        <taxon>Thermodesulfobacteriota</taxon>
        <taxon>Desulfobacteria</taxon>
        <taxon>Desulfobacterales</taxon>
        <taxon>Desulfobacteraceae</taxon>
        <taxon>Desulfobotulus</taxon>
    </lineage>
</organism>
<dbReference type="InterPro" id="IPR050428">
    <property type="entry name" value="TCS_sensor_his_kinase"/>
</dbReference>
<dbReference type="EMBL" id="VDMB01000029">
    <property type="protein sequence ID" value="TYT73465.1"/>
    <property type="molecule type" value="Genomic_DNA"/>
</dbReference>
<feature type="transmembrane region" description="Helical" evidence="12">
    <location>
        <begin position="175"/>
        <end position="194"/>
    </location>
</feature>
<dbReference type="Pfam" id="PF21085">
    <property type="entry name" value="CusS"/>
    <property type="match status" value="1"/>
</dbReference>
<evidence type="ECO:0000259" key="13">
    <source>
        <dbReference type="PROSITE" id="PS50109"/>
    </source>
</evidence>
<dbReference type="SUPFAM" id="SSF55874">
    <property type="entry name" value="ATPase domain of HSP90 chaperone/DNA topoisomerase II/histidine kinase"/>
    <property type="match status" value="1"/>
</dbReference>
<evidence type="ECO:0000256" key="7">
    <source>
        <dbReference type="ARBA" id="ARBA00022777"/>
    </source>
</evidence>
<keyword evidence="8 12" id="KW-1133">Transmembrane helix</keyword>
<keyword evidence="4" id="KW-0597">Phosphoprotein</keyword>
<sequence length="504" mass="56229">MKQFFLFPGPASLRTTLLIYMLTPLIITLAVFGALALKSIENRVEEQMKKDLELVARAIQLPIGSALEQNSMPSMQQALESALAIGRIYSAYIYDQQGSEILRLGIADPEPETERLTELAADGENLGEYGRIAGRHVYSYFVPLTDQGGRIIGLLHLTRRGSEFSEHIQSIRFRGLVILGALLVILSALVLIGHHRALGKHLRRLTESMALVAEGKRSHRFQETGPREIVSLGISFNHMLNSIEETEESLRSQQQKQEALERKLRHSEKLAALGRLAAGTAHELGSPLSIISGKAQRTLRENNLRENQKTNLEDIRRQVRRMDLIIRQLLNFSRRNPLRCSPAEPARLAATVTAAVSEETGINPADIRMEGPEKKMPLLMDTMRVQQALINLLRNAIQCAPSGKINFSWQYKNRGILFSVCDQGPGIAPEIRSEIFEPFFTTKPTGEGTGLGLSVVLTVAEEHGGFVEATDKPEGGTCFHLFIPEQTEKKETSETWQKKTRHGY</sequence>
<keyword evidence="5" id="KW-0808">Transferase</keyword>
<dbReference type="EC" id="2.7.13.3" evidence="3"/>
<comment type="caution">
    <text evidence="15">The sequence shown here is derived from an EMBL/GenBank/DDBJ whole genome shotgun (WGS) entry which is preliminary data.</text>
</comment>
<dbReference type="InterPro" id="IPR036097">
    <property type="entry name" value="HisK_dim/P_sf"/>
</dbReference>
<feature type="domain" description="Histidine kinase" evidence="13">
    <location>
        <begin position="279"/>
        <end position="487"/>
    </location>
</feature>
<dbReference type="Gene3D" id="6.10.340.10">
    <property type="match status" value="1"/>
</dbReference>
<feature type="domain" description="HAMP" evidence="14">
    <location>
        <begin position="196"/>
        <end position="248"/>
    </location>
</feature>
<reference evidence="15 16" key="1">
    <citation type="submission" date="2019-06" db="EMBL/GenBank/DDBJ databases">
        <title>Desulfobotulus mexicanus sp. nov., a novel sulfate-reducing bacterium isolated from the sediment of an alkaline crater lake in Mexico.</title>
        <authorList>
            <person name="Hirschler-Rea A."/>
        </authorList>
    </citation>
    <scope>NUCLEOTIDE SEQUENCE [LARGE SCALE GENOMIC DNA]</scope>
    <source>
        <strain evidence="15 16">PAR22N</strain>
    </source>
</reference>
<evidence type="ECO:0000256" key="12">
    <source>
        <dbReference type="SAM" id="Phobius"/>
    </source>
</evidence>
<dbReference type="InterPro" id="IPR003594">
    <property type="entry name" value="HATPase_dom"/>
</dbReference>
<dbReference type="GO" id="GO:0000155">
    <property type="term" value="F:phosphorelay sensor kinase activity"/>
    <property type="evidence" value="ECO:0007669"/>
    <property type="project" value="InterPro"/>
</dbReference>
<dbReference type="Pfam" id="PF00672">
    <property type="entry name" value="HAMP"/>
    <property type="match status" value="1"/>
</dbReference>
<evidence type="ECO:0000256" key="3">
    <source>
        <dbReference type="ARBA" id="ARBA00012438"/>
    </source>
</evidence>
<dbReference type="InterPro" id="IPR003661">
    <property type="entry name" value="HisK_dim/P_dom"/>
</dbReference>
<feature type="transmembrane region" description="Helical" evidence="12">
    <location>
        <begin position="17"/>
        <end position="40"/>
    </location>
</feature>
<dbReference type="CDD" id="cd00082">
    <property type="entry name" value="HisKA"/>
    <property type="match status" value="1"/>
</dbReference>
<dbReference type="Pfam" id="PF00512">
    <property type="entry name" value="HisKA"/>
    <property type="match status" value="1"/>
</dbReference>